<dbReference type="HOGENOM" id="CLU_982772_0_0_9"/>
<gene>
    <name evidence="3" type="ORF">JG29_02400</name>
</gene>
<feature type="chain" id="PRO_5002472058" description="Lipoprotein" evidence="2">
    <location>
        <begin position="27"/>
        <end position="283"/>
    </location>
</feature>
<evidence type="ECO:0000313" key="4">
    <source>
        <dbReference type="Proteomes" id="UP000033695"/>
    </source>
</evidence>
<evidence type="ECO:0008006" key="5">
    <source>
        <dbReference type="Google" id="ProtNLM"/>
    </source>
</evidence>
<dbReference type="Proteomes" id="UP000033695">
    <property type="component" value="Unassembled WGS sequence"/>
</dbReference>
<organism evidence="3 4">
    <name type="scientific">Bombilactobacillus mellis</name>
    <dbReference type="NCBI Taxonomy" id="1218508"/>
    <lineage>
        <taxon>Bacteria</taxon>
        <taxon>Bacillati</taxon>
        <taxon>Bacillota</taxon>
        <taxon>Bacilli</taxon>
        <taxon>Lactobacillales</taxon>
        <taxon>Lactobacillaceae</taxon>
        <taxon>Bombilactobacillus</taxon>
    </lineage>
</organism>
<reference evidence="3 4" key="1">
    <citation type="submission" date="2014-12" db="EMBL/GenBank/DDBJ databases">
        <title>Comparative genomics of the lactic acid bacteria isolated from the honey bee gut.</title>
        <authorList>
            <person name="Ellegaard K.M."/>
            <person name="Tamarit D."/>
            <person name="Javelind E."/>
            <person name="Olofsson T."/>
            <person name="Andersson S.G."/>
            <person name="Vasquez A."/>
        </authorList>
    </citation>
    <scope>NUCLEOTIDE SEQUENCE [LARGE SCALE GENOMIC DNA]</scope>
    <source>
        <strain evidence="3 4">Hon2</strain>
    </source>
</reference>
<evidence type="ECO:0000313" key="3">
    <source>
        <dbReference type="EMBL" id="KJY51194.1"/>
    </source>
</evidence>
<dbReference type="STRING" id="1218508.JG29_02400"/>
<dbReference type="AlphaFoldDB" id="A0A0F4KZ17"/>
<keyword evidence="2" id="KW-0732">Signal</keyword>
<comment type="caution">
    <text evidence="3">The sequence shown here is derived from an EMBL/GenBank/DDBJ whole genome shotgun (WGS) entry which is preliminary data.</text>
</comment>
<keyword evidence="4" id="KW-1185">Reference proteome</keyword>
<feature type="signal peptide" evidence="2">
    <location>
        <begin position="1"/>
        <end position="26"/>
    </location>
</feature>
<proteinExistence type="predicted"/>
<feature type="region of interest" description="Disordered" evidence="1">
    <location>
        <begin position="193"/>
        <end position="232"/>
    </location>
</feature>
<evidence type="ECO:0000256" key="1">
    <source>
        <dbReference type="SAM" id="MobiDB-lite"/>
    </source>
</evidence>
<dbReference type="RefSeq" id="WP_045922141.1">
    <property type="nucleotide sequence ID" value="NZ_JBHTHW010000004.1"/>
</dbReference>
<dbReference type="PROSITE" id="PS51257">
    <property type="entry name" value="PROKAR_LIPOPROTEIN"/>
    <property type="match status" value="1"/>
</dbReference>
<sequence>MKKQFTTLFALAASLFLLSGCNNSQSNTNHSQQIYTKIMAQGDHAVKKHDYAQAQAYYQAALKARPDDSKAQTYAQQAQNLTSAQKAVKNYSFAQAQNNLADVQDNSKGSASMKNTATKMLQTIKTVQKNRTQYRHRIETAATANDDHNYAQAQKQAIALMEITEFHKKYYGDLFKQANEILLTSSKNLQTTTANSAESKADTDTANNGQANDSHQAVGESDAIKNPTANGKKITAADIQKARKQLRDQGTQDAAASDSDIIRAIQKAATSGRSTITPADAGF</sequence>
<evidence type="ECO:0000256" key="2">
    <source>
        <dbReference type="SAM" id="SignalP"/>
    </source>
</evidence>
<dbReference type="EMBL" id="JXBZ01000002">
    <property type="protein sequence ID" value="KJY51194.1"/>
    <property type="molecule type" value="Genomic_DNA"/>
</dbReference>
<feature type="compositionally biased region" description="Polar residues" evidence="1">
    <location>
        <begin position="193"/>
        <end position="215"/>
    </location>
</feature>
<name>A0A0F4KZ17_9LACO</name>
<dbReference type="OrthoDB" id="2328476at2"/>
<protein>
    <recommendedName>
        <fullName evidence="5">Lipoprotein</fullName>
    </recommendedName>
</protein>
<accession>A0A0F4KZ17</accession>
<dbReference type="PATRIC" id="fig|1218508.4.peg.247"/>